<dbReference type="Proteomes" id="UP000034493">
    <property type="component" value="Unassembled WGS sequence"/>
</dbReference>
<dbReference type="PANTHER" id="PTHR10029:SF3">
    <property type="entry name" value="ACYLPHOSPHATASE-RELATED"/>
    <property type="match status" value="1"/>
</dbReference>
<dbReference type="PANTHER" id="PTHR10029">
    <property type="entry name" value="ACYLPHOSPHATASE"/>
    <property type="match status" value="1"/>
</dbReference>
<evidence type="ECO:0000256" key="3">
    <source>
        <dbReference type="ARBA" id="ARBA00022801"/>
    </source>
</evidence>
<proteinExistence type="inferred from homology"/>
<dbReference type="PROSITE" id="PS00150">
    <property type="entry name" value="ACYLPHOSPHATASE_1"/>
    <property type="match status" value="1"/>
</dbReference>
<keyword evidence="3 5" id="KW-0378">Hydrolase</keyword>
<evidence type="ECO:0000256" key="1">
    <source>
        <dbReference type="ARBA" id="ARBA00005614"/>
    </source>
</evidence>
<dbReference type="AlphaFoldDB" id="A0A0G0VS47"/>
<evidence type="ECO:0000256" key="5">
    <source>
        <dbReference type="PROSITE-ProRule" id="PRU00520"/>
    </source>
</evidence>
<evidence type="ECO:0000256" key="4">
    <source>
        <dbReference type="ARBA" id="ARBA00047645"/>
    </source>
</evidence>
<dbReference type="EC" id="3.6.1.7" evidence="2 5"/>
<sequence length="90" mass="10219">MRVQIRIFGQVQGVFFRSHAKEVADRLGLVGWVKNREDGSVELEASGNKDKLEQLVAWCRKGSSSAIVGEVEVKWEASSRDFKSFEIIYE</sequence>
<comment type="similarity">
    <text evidence="1 7">Belongs to the acylphosphatase family.</text>
</comment>
<dbReference type="Gene3D" id="3.30.70.100">
    <property type="match status" value="1"/>
</dbReference>
<dbReference type="PROSITE" id="PS00151">
    <property type="entry name" value="ACYLPHOSPHATASE_2"/>
    <property type="match status" value="1"/>
</dbReference>
<evidence type="ECO:0000256" key="2">
    <source>
        <dbReference type="ARBA" id="ARBA00012150"/>
    </source>
</evidence>
<protein>
    <recommendedName>
        <fullName evidence="2 5">Acylphosphatase</fullName>
        <ecNumber evidence="2 5">3.6.1.7</ecNumber>
    </recommendedName>
</protein>
<dbReference type="EMBL" id="LCBC01000017">
    <property type="protein sequence ID" value="KKS03705.1"/>
    <property type="molecule type" value="Genomic_DNA"/>
</dbReference>
<evidence type="ECO:0000313" key="9">
    <source>
        <dbReference type="EMBL" id="KKS03705.1"/>
    </source>
</evidence>
<dbReference type="InterPro" id="IPR036046">
    <property type="entry name" value="Acylphosphatase-like_dom_sf"/>
</dbReference>
<dbReference type="InterPro" id="IPR001792">
    <property type="entry name" value="Acylphosphatase-like_dom"/>
</dbReference>
<dbReference type="PRINTS" id="PR00112">
    <property type="entry name" value="ACYLPHPHTASE"/>
</dbReference>
<name>A0A0G0VS47_9BACT</name>
<feature type="domain" description="Acylphosphatase-like" evidence="8">
    <location>
        <begin position="2"/>
        <end position="89"/>
    </location>
</feature>
<reference evidence="9 10" key="1">
    <citation type="journal article" date="2015" name="Nature">
        <title>rRNA introns, odd ribosomes, and small enigmatic genomes across a large radiation of phyla.</title>
        <authorList>
            <person name="Brown C.T."/>
            <person name="Hug L.A."/>
            <person name="Thomas B.C."/>
            <person name="Sharon I."/>
            <person name="Castelle C.J."/>
            <person name="Singh A."/>
            <person name="Wilkins M.J."/>
            <person name="Williams K.H."/>
            <person name="Banfield J.F."/>
        </authorList>
    </citation>
    <scope>NUCLEOTIDE SEQUENCE [LARGE SCALE GENOMIC DNA]</scope>
</reference>
<dbReference type="Pfam" id="PF00708">
    <property type="entry name" value="Acylphosphatase"/>
    <property type="match status" value="1"/>
</dbReference>
<gene>
    <name evidence="9" type="ORF">UU56_C0017G0040</name>
</gene>
<feature type="active site" evidence="5">
    <location>
        <position position="35"/>
    </location>
</feature>
<feature type="active site" evidence="5">
    <location>
        <position position="17"/>
    </location>
</feature>
<evidence type="ECO:0000256" key="6">
    <source>
        <dbReference type="RuleBase" id="RU000553"/>
    </source>
</evidence>
<dbReference type="SUPFAM" id="SSF54975">
    <property type="entry name" value="Acylphosphatase/BLUF domain-like"/>
    <property type="match status" value="1"/>
</dbReference>
<organism evidence="9 10">
    <name type="scientific">Candidatus Curtissbacteria bacterium GW2011_GWA2_41_24</name>
    <dbReference type="NCBI Taxonomy" id="1618411"/>
    <lineage>
        <taxon>Bacteria</taxon>
        <taxon>Candidatus Curtissiibacteriota</taxon>
    </lineage>
</organism>
<dbReference type="PROSITE" id="PS51160">
    <property type="entry name" value="ACYLPHOSPHATASE_3"/>
    <property type="match status" value="1"/>
</dbReference>
<dbReference type="GO" id="GO:0003998">
    <property type="term" value="F:acylphosphatase activity"/>
    <property type="evidence" value="ECO:0007669"/>
    <property type="project" value="UniProtKB-EC"/>
</dbReference>
<evidence type="ECO:0000256" key="7">
    <source>
        <dbReference type="RuleBase" id="RU004168"/>
    </source>
</evidence>
<dbReference type="InterPro" id="IPR020456">
    <property type="entry name" value="Acylphosphatase"/>
</dbReference>
<comment type="caution">
    <text evidence="9">The sequence shown here is derived from an EMBL/GenBank/DDBJ whole genome shotgun (WGS) entry which is preliminary data.</text>
</comment>
<accession>A0A0G0VS47</accession>
<evidence type="ECO:0000313" key="10">
    <source>
        <dbReference type="Proteomes" id="UP000034493"/>
    </source>
</evidence>
<evidence type="ECO:0000259" key="8">
    <source>
        <dbReference type="PROSITE" id="PS51160"/>
    </source>
</evidence>
<comment type="catalytic activity">
    <reaction evidence="4 5 6">
        <text>an acyl phosphate + H2O = a carboxylate + phosphate + H(+)</text>
        <dbReference type="Rhea" id="RHEA:14965"/>
        <dbReference type="ChEBI" id="CHEBI:15377"/>
        <dbReference type="ChEBI" id="CHEBI:15378"/>
        <dbReference type="ChEBI" id="CHEBI:29067"/>
        <dbReference type="ChEBI" id="CHEBI:43474"/>
        <dbReference type="ChEBI" id="CHEBI:59918"/>
        <dbReference type="EC" id="3.6.1.7"/>
    </reaction>
</comment>
<dbReference type="InterPro" id="IPR017968">
    <property type="entry name" value="Acylphosphatase_CS"/>
</dbReference>